<dbReference type="PROSITE" id="PS51257">
    <property type="entry name" value="PROKAR_LIPOPROTEIN"/>
    <property type="match status" value="1"/>
</dbReference>
<dbReference type="Gene3D" id="3.40.50.10610">
    <property type="entry name" value="ABC-type transport auxiliary lipoprotein component"/>
    <property type="match status" value="1"/>
</dbReference>
<gene>
    <name evidence="3" type="ORF">GXW71_18875</name>
</gene>
<reference evidence="4" key="1">
    <citation type="journal article" date="2021" name="Syst. Appl. Microbiol.">
        <title>Roseomonas hellenica sp. nov., isolated from roots of wild-growing Alkanna tinctoria.</title>
        <authorList>
            <person name="Rat A."/>
            <person name="Naranjo H.D."/>
            <person name="Lebbe L."/>
            <person name="Cnockaert M."/>
            <person name="Krigas N."/>
            <person name="Grigoriadou K."/>
            <person name="Maloupa E."/>
            <person name="Willems A."/>
        </authorList>
    </citation>
    <scope>NUCLEOTIDE SEQUENCE [LARGE SCALE GENOMIC DNA]</scope>
    <source>
        <strain evidence="4">LMG 31523</strain>
    </source>
</reference>
<dbReference type="InterPro" id="IPR005586">
    <property type="entry name" value="ABC_trans_aux"/>
</dbReference>
<organism evidence="3 4">
    <name type="scientific">Plastoroseomonas hellenica</name>
    <dbReference type="NCBI Taxonomy" id="2687306"/>
    <lineage>
        <taxon>Bacteria</taxon>
        <taxon>Pseudomonadati</taxon>
        <taxon>Pseudomonadota</taxon>
        <taxon>Alphaproteobacteria</taxon>
        <taxon>Acetobacterales</taxon>
        <taxon>Acetobacteraceae</taxon>
        <taxon>Plastoroseomonas</taxon>
    </lineage>
</organism>
<evidence type="ECO:0000313" key="3">
    <source>
        <dbReference type="EMBL" id="MBR0666431.1"/>
    </source>
</evidence>
<evidence type="ECO:0000259" key="2">
    <source>
        <dbReference type="Pfam" id="PF03886"/>
    </source>
</evidence>
<accession>A0ABS5F1N2</accession>
<comment type="caution">
    <text evidence="3">The sequence shown here is derived from an EMBL/GenBank/DDBJ whole genome shotgun (WGS) entry which is preliminary data.</text>
</comment>
<dbReference type="Proteomes" id="UP001196870">
    <property type="component" value="Unassembled WGS sequence"/>
</dbReference>
<keyword evidence="4" id="KW-1185">Reference proteome</keyword>
<keyword evidence="1" id="KW-0732">Signal</keyword>
<dbReference type="Pfam" id="PF03886">
    <property type="entry name" value="ABC_trans_aux"/>
    <property type="match status" value="1"/>
</dbReference>
<protein>
    <submittedName>
        <fullName evidence="3">Membrane integrity-associated transporter subunit PqiC</fullName>
    </submittedName>
</protein>
<name>A0ABS5F1N2_9PROT</name>
<evidence type="ECO:0000256" key="1">
    <source>
        <dbReference type="SAM" id="SignalP"/>
    </source>
</evidence>
<dbReference type="SUPFAM" id="SSF159594">
    <property type="entry name" value="XCC0632-like"/>
    <property type="match status" value="1"/>
</dbReference>
<dbReference type="EMBL" id="JAAGBB010000023">
    <property type="protein sequence ID" value="MBR0666431.1"/>
    <property type="molecule type" value="Genomic_DNA"/>
</dbReference>
<sequence length="206" mass="21324">MRPGRRAVTLAMLGAAGVTLAACSSGPPPVTYVLGTPASDSSATVPLAGRPVVEVKPVLVPDYLDTSDIQLRRDGNVVAPSTTGRWAERLSAGVTRAMAAELTRRLPGLVVATTVPAERPARQVLAEIQSFEPRSNGVVVLVGRWRVLDGAARDTLAGESVSLTAPLAGQGDAEVVAAMTRLIEDLAGRIADGVRRTTPGSASRRG</sequence>
<feature type="signal peptide" evidence="1">
    <location>
        <begin position="1"/>
        <end position="21"/>
    </location>
</feature>
<proteinExistence type="predicted"/>
<feature type="domain" description="ABC-type transport auxiliary lipoprotein component" evidence="2">
    <location>
        <begin position="32"/>
        <end position="191"/>
    </location>
</feature>
<feature type="chain" id="PRO_5046817828" evidence="1">
    <location>
        <begin position="22"/>
        <end position="206"/>
    </location>
</feature>
<evidence type="ECO:0000313" key="4">
    <source>
        <dbReference type="Proteomes" id="UP001196870"/>
    </source>
</evidence>